<dbReference type="Proteomes" id="UP001228049">
    <property type="component" value="Unassembled WGS sequence"/>
</dbReference>
<dbReference type="EMBL" id="JASDAP010000017">
    <property type="protein sequence ID" value="KAK1888982.1"/>
    <property type="molecule type" value="Genomic_DNA"/>
</dbReference>
<sequence length="261" mass="29810">MDEERFIIEVEKHTILYDITHQYYKDNVRKDKAWCLVGGVIGVEDETRKDVAFDVNVRMVLLAHELGLGYAALKKISKVLGIPALHLKTYQRHDKRVTVAEIERGLESLHRTREQVRQAYADVDPDVAELLREDAEAVINISVSFDGTWQKRGFTSHYGIGVCIDILTGLVIDYEILSCYCHACALKGNAKQEQKITEEEYDSWRQTHSDCARNFAGSSKAMEQESAKRMWARRKSLSTAKKVKRHQQEMQEGPTYGAGMD</sequence>
<accession>A0AAD9F4W6</accession>
<dbReference type="Pfam" id="PF20700">
    <property type="entry name" value="Mutator"/>
    <property type="match status" value="1"/>
</dbReference>
<proteinExistence type="predicted"/>
<protein>
    <submittedName>
        <fullName evidence="4">Myb-related protein 1</fullName>
    </submittedName>
</protein>
<organism evidence="4 5">
    <name type="scientific">Dissostichus eleginoides</name>
    <name type="common">Patagonian toothfish</name>
    <name type="synonym">Dissostichus amissus</name>
    <dbReference type="NCBI Taxonomy" id="100907"/>
    <lineage>
        <taxon>Eukaryota</taxon>
        <taxon>Metazoa</taxon>
        <taxon>Chordata</taxon>
        <taxon>Craniata</taxon>
        <taxon>Vertebrata</taxon>
        <taxon>Euteleostomi</taxon>
        <taxon>Actinopterygii</taxon>
        <taxon>Neopterygii</taxon>
        <taxon>Teleostei</taxon>
        <taxon>Neoteleostei</taxon>
        <taxon>Acanthomorphata</taxon>
        <taxon>Eupercaria</taxon>
        <taxon>Perciformes</taxon>
        <taxon>Notothenioidei</taxon>
        <taxon>Nototheniidae</taxon>
        <taxon>Dissostichus</taxon>
    </lineage>
</organism>
<comment type="caution">
    <text evidence="4">The sequence shown here is derived from an EMBL/GenBank/DDBJ whole genome shotgun (WGS) entry which is preliminary data.</text>
</comment>
<gene>
    <name evidence="4" type="ORF">KUDE01_013660</name>
</gene>
<dbReference type="InterPro" id="IPR006578">
    <property type="entry name" value="MADF-dom"/>
</dbReference>
<evidence type="ECO:0000256" key="1">
    <source>
        <dbReference type="SAM" id="MobiDB-lite"/>
    </source>
</evidence>
<dbReference type="InterPro" id="IPR049012">
    <property type="entry name" value="Mutator_transp_dom"/>
</dbReference>
<reference evidence="4" key="1">
    <citation type="submission" date="2023-04" db="EMBL/GenBank/DDBJ databases">
        <title>Chromosome-level genome of Chaenocephalus aceratus.</title>
        <authorList>
            <person name="Park H."/>
        </authorList>
    </citation>
    <scope>NUCLEOTIDE SEQUENCE</scope>
    <source>
        <strain evidence="4">DE</strain>
        <tissue evidence="4">Muscle</tissue>
    </source>
</reference>
<dbReference type="Pfam" id="PF10545">
    <property type="entry name" value="MADF_DNA_bdg"/>
    <property type="match status" value="1"/>
</dbReference>
<feature type="region of interest" description="Disordered" evidence="1">
    <location>
        <begin position="238"/>
        <end position="261"/>
    </location>
</feature>
<evidence type="ECO:0000313" key="4">
    <source>
        <dbReference type="EMBL" id="KAK1888982.1"/>
    </source>
</evidence>
<evidence type="ECO:0000259" key="3">
    <source>
        <dbReference type="Pfam" id="PF20700"/>
    </source>
</evidence>
<evidence type="ECO:0000313" key="5">
    <source>
        <dbReference type="Proteomes" id="UP001228049"/>
    </source>
</evidence>
<feature type="domain" description="MADF" evidence="2">
    <location>
        <begin position="6"/>
        <end position="42"/>
    </location>
</feature>
<dbReference type="AlphaFoldDB" id="A0AAD9F4W6"/>
<evidence type="ECO:0000259" key="2">
    <source>
        <dbReference type="Pfam" id="PF10545"/>
    </source>
</evidence>
<name>A0AAD9F4W6_DISEL</name>
<keyword evidence="5" id="KW-1185">Reference proteome</keyword>
<feature type="domain" description="Mutator-like transposase" evidence="3">
    <location>
        <begin position="46"/>
        <end position="234"/>
    </location>
</feature>